<organism evidence="1 2">
    <name type="scientific">Alkalihalophilus marmarensis DSM 21297</name>
    <dbReference type="NCBI Taxonomy" id="1188261"/>
    <lineage>
        <taxon>Bacteria</taxon>
        <taxon>Bacillati</taxon>
        <taxon>Bacillota</taxon>
        <taxon>Bacilli</taxon>
        <taxon>Bacillales</taxon>
        <taxon>Bacillaceae</taxon>
        <taxon>Alkalihalophilus</taxon>
    </lineage>
</organism>
<proteinExistence type="predicted"/>
<sequence>MHRFIPQDKELQLEVCQKEAFFASFGKVKVPII</sequence>
<reference evidence="1 2" key="1">
    <citation type="journal article" date="2013" name="Genome Announc.">
        <title>Genome Sequence of the Extreme Obligate Alkaliphile Bacillus marmarensis Strain DSM 21297.</title>
        <authorList>
            <person name="Wernick D.G."/>
            <person name="Choi K.Y."/>
            <person name="Tat C.A."/>
            <person name="Lafontaine Rivera J.G."/>
            <person name="Liao J.C."/>
        </authorList>
    </citation>
    <scope>NUCLEOTIDE SEQUENCE [LARGE SCALE GENOMIC DNA]</scope>
    <source>
        <strain evidence="1 2">DSM 21297</strain>
    </source>
</reference>
<evidence type="ECO:0000313" key="1">
    <source>
        <dbReference type="EMBL" id="ERN54521.1"/>
    </source>
</evidence>
<evidence type="ECO:0000313" key="2">
    <source>
        <dbReference type="Proteomes" id="UP000017170"/>
    </source>
</evidence>
<protein>
    <submittedName>
        <fullName evidence="1">Uncharacterized protein</fullName>
    </submittedName>
</protein>
<dbReference type="AlphaFoldDB" id="U6SV47"/>
<comment type="caution">
    <text evidence="1">The sequence shown here is derived from an EMBL/GenBank/DDBJ whole genome shotgun (WGS) entry which is preliminary data.</text>
</comment>
<gene>
    <name evidence="1" type="ORF">A33I_06375</name>
</gene>
<dbReference type="EMBL" id="ATAE01000006">
    <property type="protein sequence ID" value="ERN54521.1"/>
    <property type="molecule type" value="Genomic_DNA"/>
</dbReference>
<dbReference type="Proteomes" id="UP000017170">
    <property type="component" value="Unassembled WGS sequence"/>
</dbReference>
<keyword evidence="2" id="KW-1185">Reference proteome</keyword>
<accession>U6SV47</accession>
<name>U6SV47_9BACI</name>